<evidence type="ECO:0000256" key="1">
    <source>
        <dbReference type="SAM" id="Phobius"/>
    </source>
</evidence>
<reference evidence="2" key="1">
    <citation type="journal article" date="2014" name="Int. J. Syst. Evol. Microbiol.">
        <title>Complete genome sequence of Corynebacterium casei LMG S-19264T (=DSM 44701T), isolated from a smear-ripened cheese.</title>
        <authorList>
            <consortium name="US DOE Joint Genome Institute (JGI-PGF)"/>
            <person name="Walter F."/>
            <person name="Albersmeier A."/>
            <person name="Kalinowski J."/>
            <person name="Ruckert C."/>
        </authorList>
    </citation>
    <scope>NUCLEOTIDE SEQUENCE</scope>
    <source>
        <strain evidence="2">CGMCC 1.12153</strain>
    </source>
</reference>
<comment type="caution">
    <text evidence="2">The sequence shown here is derived from an EMBL/GenBank/DDBJ whole genome shotgun (WGS) entry which is preliminary data.</text>
</comment>
<keyword evidence="1" id="KW-1133">Transmembrane helix</keyword>
<gene>
    <name evidence="2" type="ORF">GCM10010954_29820</name>
</gene>
<organism evidence="2 3">
    <name type="scientific">Halobacillus andaensis</name>
    <dbReference type="NCBI Taxonomy" id="1176239"/>
    <lineage>
        <taxon>Bacteria</taxon>
        <taxon>Bacillati</taxon>
        <taxon>Bacillota</taxon>
        <taxon>Bacilli</taxon>
        <taxon>Bacillales</taxon>
        <taxon>Bacillaceae</taxon>
        <taxon>Halobacillus</taxon>
    </lineage>
</organism>
<name>A0A917EZX9_HALAA</name>
<evidence type="ECO:0000313" key="3">
    <source>
        <dbReference type="Proteomes" id="UP000660110"/>
    </source>
</evidence>
<dbReference type="Proteomes" id="UP000660110">
    <property type="component" value="Unassembled WGS sequence"/>
</dbReference>
<keyword evidence="1" id="KW-0812">Transmembrane</keyword>
<protein>
    <submittedName>
        <fullName evidence="2">Uncharacterized protein</fullName>
    </submittedName>
</protein>
<accession>A0A917EZX9</accession>
<proteinExistence type="predicted"/>
<sequence length="55" mass="6572">MQMYIHILIVGILIFLTVFFKDKANWRKHLVRFIYFVVGLSIFNFLLNLLLGKTL</sequence>
<dbReference type="EMBL" id="BMEL01000004">
    <property type="protein sequence ID" value="GGF28781.1"/>
    <property type="molecule type" value="Genomic_DNA"/>
</dbReference>
<feature type="transmembrane region" description="Helical" evidence="1">
    <location>
        <begin position="30"/>
        <end position="51"/>
    </location>
</feature>
<reference evidence="2" key="2">
    <citation type="submission" date="2020-09" db="EMBL/GenBank/DDBJ databases">
        <authorList>
            <person name="Sun Q."/>
            <person name="Zhou Y."/>
        </authorList>
    </citation>
    <scope>NUCLEOTIDE SEQUENCE</scope>
    <source>
        <strain evidence="2">CGMCC 1.12153</strain>
    </source>
</reference>
<keyword evidence="1" id="KW-0472">Membrane</keyword>
<evidence type="ECO:0000313" key="2">
    <source>
        <dbReference type="EMBL" id="GGF28781.1"/>
    </source>
</evidence>
<dbReference type="AlphaFoldDB" id="A0A917EZX9"/>
<keyword evidence="3" id="KW-1185">Reference proteome</keyword>